<dbReference type="EMBL" id="SOSA01000590">
    <property type="protein sequence ID" value="THC89877.1"/>
    <property type="molecule type" value="Genomic_DNA"/>
</dbReference>
<keyword evidence="3" id="KW-1185">Reference proteome</keyword>
<feature type="transmembrane region" description="Helical" evidence="1">
    <location>
        <begin position="36"/>
        <end position="59"/>
    </location>
</feature>
<sequence>MAKTGYCYTWYSVGALSNRSVASLYTVDERSYDAKIYSFTIILDAGIVFGTGISGALFVNFAQQAVQKVFTLASEDEISNAISGVESQLLSSASGEHYSHATHGPPVGKTVDKTINDGQYLLGGPNIGHYA</sequence>
<dbReference type="Proteomes" id="UP000308092">
    <property type="component" value="Unassembled WGS sequence"/>
</dbReference>
<accession>A0A4S3J6X3</accession>
<evidence type="ECO:0000313" key="3">
    <source>
        <dbReference type="Proteomes" id="UP000308092"/>
    </source>
</evidence>
<keyword evidence="1" id="KW-0812">Transmembrane</keyword>
<evidence type="ECO:0000313" key="2">
    <source>
        <dbReference type="EMBL" id="THC89877.1"/>
    </source>
</evidence>
<evidence type="ECO:0000256" key="1">
    <source>
        <dbReference type="SAM" id="Phobius"/>
    </source>
</evidence>
<organism evidence="2 3">
    <name type="scientific">Aspergillus tanneri</name>
    <dbReference type="NCBI Taxonomy" id="1220188"/>
    <lineage>
        <taxon>Eukaryota</taxon>
        <taxon>Fungi</taxon>
        <taxon>Dikarya</taxon>
        <taxon>Ascomycota</taxon>
        <taxon>Pezizomycotina</taxon>
        <taxon>Eurotiomycetes</taxon>
        <taxon>Eurotiomycetidae</taxon>
        <taxon>Eurotiales</taxon>
        <taxon>Aspergillaceae</taxon>
        <taxon>Aspergillus</taxon>
        <taxon>Aspergillus subgen. Circumdati</taxon>
    </lineage>
</organism>
<proteinExistence type="predicted"/>
<reference evidence="2 3" key="1">
    <citation type="submission" date="2019-03" db="EMBL/GenBank/DDBJ databases">
        <title>The genome sequence of a newly discovered highly antifungal drug resistant Aspergillus species, Aspergillus tanneri NIH 1004.</title>
        <authorList>
            <person name="Mounaud S."/>
            <person name="Singh I."/>
            <person name="Joardar V."/>
            <person name="Pakala S."/>
            <person name="Pakala S."/>
            <person name="Venepally P."/>
            <person name="Hoover J."/>
            <person name="Nierman W."/>
            <person name="Chung J."/>
            <person name="Losada L."/>
        </authorList>
    </citation>
    <scope>NUCLEOTIDE SEQUENCE [LARGE SCALE GENOMIC DNA]</scope>
    <source>
        <strain evidence="2 3">NIH1004</strain>
    </source>
</reference>
<gene>
    <name evidence="2" type="ORF">EYZ11_010665</name>
</gene>
<keyword evidence="1" id="KW-0472">Membrane</keyword>
<dbReference type="VEuPathDB" id="FungiDB:EYZ11_010665"/>
<comment type="caution">
    <text evidence="2">The sequence shown here is derived from an EMBL/GenBank/DDBJ whole genome shotgun (WGS) entry which is preliminary data.</text>
</comment>
<keyword evidence="1" id="KW-1133">Transmembrane helix</keyword>
<name>A0A4S3J6X3_9EURO</name>
<protein>
    <submittedName>
        <fullName evidence="2">Uncharacterized protein</fullName>
    </submittedName>
</protein>
<dbReference type="AlphaFoldDB" id="A0A4S3J6X3"/>